<evidence type="ECO:0008006" key="5">
    <source>
        <dbReference type="Google" id="ProtNLM"/>
    </source>
</evidence>
<dbReference type="HOGENOM" id="CLU_055269_1_0_11"/>
<sequence>MNAAGRLGVYGAALVVAFGGAFGLAGALVPDSAVQAWQDSGGGSADAEGHAAGGHDAGAGDGPTEGHAGHGSGAEPDGGADSAALPGLSQSAEGYQLSPVSAPAAPGEPGALSFRILGPDGEALTDYTTSHEKDLHLIVVRSDGARFRHVHPELAADGTWSLPWQWEEAGSYRVYADFTPGTEGAGGLTLSRTVQVAGDLSPVVPQPSTVAEVDGYTVTLTGGLVAGGEGTLEFAVTRDGRPVTELEPYLGAYGHLVALREGDLAYLHVHPEGEAPRPGVTAGPEVAFVGEAPTAGRYLLYLDFQVAGQVRTAAFVVDAEHPARDGGADPAPSDGGSDPAPAEGGADGAPADGGADGASADDGGGHGDHDH</sequence>
<evidence type="ECO:0000256" key="1">
    <source>
        <dbReference type="SAM" id="MobiDB-lite"/>
    </source>
</evidence>
<feature type="compositionally biased region" description="Gly residues" evidence="1">
    <location>
        <begin position="51"/>
        <end position="63"/>
    </location>
</feature>
<dbReference type="STRING" id="396014.BF93_09635"/>
<evidence type="ECO:0000256" key="2">
    <source>
        <dbReference type="SAM" id="Phobius"/>
    </source>
</evidence>
<name>Z9JP25_9MICO</name>
<keyword evidence="4" id="KW-1185">Reference proteome</keyword>
<feature type="region of interest" description="Disordered" evidence="1">
    <location>
        <begin position="37"/>
        <end position="86"/>
    </location>
</feature>
<dbReference type="eggNOG" id="COG2372">
    <property type="taxonomic scope" value="Bacteria"/>
</dbReference>
<accession>Z9JP25</accession>
<feature type="region of interest" description="Disordered" evidence="1">
    <location>
        <begin position="321"/>
        <end position="371"/>
    </location>
</feature>
<dbReference type="AlphaFoldDB" id="Z9JP25"/>
<keyword evidence="2" id="KW-0472">Membrane</keyword>
<reference evidence="3 4" key="1">
    <citation type="submission" date="2014-02" db="EMBL/GenBank/DDBJ databases">
        <title>Genome sequence of Brachybacterium phenoliresistens strain W13A50.</title>
        <authorList>
            <person name="Wang X."/>
        </authorList>
    </citation>
    <scope>NUCLEOTIDE SEQUENCE [LARGE SCALE GENOMIC DNA]</scope>
    <source>
        <strain evidence="3 4">W13A50</strain>
    </source>
</reference>
<keyword evidence="2" id="KW-0812">Transmembrane</keyword>
<feature type="compositionally biased region" description="Low complexity" evidence="1">
    <location>
        <begin position="328"/>
        <end position="361"/>
    </location>
</feature>
<dbReference type="OrthoDB" id="128043at2"/>
<evidence type="ECO:0000313" key="3">
    <source>
        <dbReference type="EMBL" id="EWS79773.1"/>
    </source>
</evidence>
<protein>
    <recommendedName>
        <fullName evidence="5">Heavy metal-binding domain-containing protein</fullName>
    </recommendedName>
</protein>
<dbReference type="Proteomes" id="UP000023067">
    <property type="component" value="Unassembled WGS sequence"/>
</dbReference>
<gene>
    <name evidence="3" type="ORF">BF93_09635</name>
</gene>
<dbReference type="EMBL" id="JDYK01000025">
    <property type="protein sequence ID" value="EWS79773.1"/>
    <property type="molecule type" value="Genomic_DNA"/>
</dbReference>
<organism evidence="3 4">
    <name type="scientific">Brachybacterium phenoliresistens</name>
    <dbReference type="NCBI Taxonomy" id="396014"/>
    <lineage>
        <taxon>Bacteria</taxon>
        <taxon>Bacillati</taxon>
        <taxon>Actinomycetota</taxon>
        <taxon>Actinomycetes</taxon>
        <taxon>Micrococcales</taxon>
        <taxon>Dermabacteraceae</taxon>
        <taxon>Brachybacterium</taxon>
    </lineage>
</organism>
<proteinExistence type="predicted"/>
<feature type="transmembrane region" description="Helical" evidence="2">
    <location>
        <begin position="7"/>
        <end position="29"/>
    </location>
</feature>
<dbReference type="PATRIC" id="fig|396014.3.peg.3426"/>
<keyword evidence="2" id="KW-1133">Transmembrane helix</keyword>
<evidence type="ECO:0000313" key="4">
    <source>
        <dbReference type="Proteomes" id="UP000023067"/>
    </source>
</evidence>
<dbReference type="RefSeq" id="WP_038374321.1">
    <property type="nucleotide sequence ID" value="NZ_BAAAOW010000011.1"/>
</dbReference>
<comment type="caution">
    <text evidence="3">The sequence shown here is derived from an EMBL/GenBank/DDBJ whole genome shotgun (WGS) entry which is preliminary data.</text>
</comment>